<protein>
    <submittedName>
        <fullName evidence="1">Uncharacterized protein</fullName>
    </submittedName>
</protein>
<name>A0A2N9IZY4_FAGSY</name>
<dbReference type="EMBL" id="OIVN01006284">
    <property type="protein sequence ID" value="SPD29739.1"/>
    <property type="molecule type" value="Genomic_DNA"/>
</dbReference>
<sequence>MLEAFPISQFRFVGGFGHNLGYGSWVSVTVNCRWFEAHRKWAAVDYVYSSSLSIAVVAPIVCNCRDLIVLKPLPPISPVRPRAAIAITRPS</sequence>
<evidence type="ECO:0000313" key="1">
    <source>
        <dbReference type="EMBL" id="SPD29739.1"/>
    </source>
</evidence>
<reference evidence="1" key="1">
    <citation type="submission" date="2018-02" db="EMBL/GenBank/DDBJ databases">
        <authorList>
            <person name="Cohen D.B."/>
            <person name="Kent A.D."/>
        </authorList>
    </citation>
    <scope>NUCLEOTIDE SEQUENCE</scope>
</reference>
<organism evidence="1">
    <name type="scientific">Fagus sylvatica</name>
    <name type="common">Beechnut</name>
    <dbReference type="NCBI Taxonomy" id="28930"/>
    <lineage>
        <taxon>Eukaryota</taxon>
        <taxon>Viridiplantae</taxon>
        <taxon>Streptophyta</taxon>
        <taxon>Embryophyta</taxon>
        <taxon>Tracheophyta</taxon>
        <taxon>Spermatophyta</taxon>
        <taxon>Magnoliopsida</taxon>
        <taxon>eudicotyledons</taxon>
        <taxon>Gunneridae</taxon>
        <taxon>Pentapetalae</taxon>
        <taxon>rosids</taxon>
        <taxon>fabids</taxon>
        <taxon>Fagales</taxon>
        <taxon>Fagaceae</taxon>
        <taxon>Fagus</taxon>
    </lineage>
</organism>
<dbReference type="AlphaFoldDB" id="A0A2N9IZY4"/>
<gene>
    <name evidence="1" type="ORF">FSB_LOCUS57621</name>
</gene>
<proteinExistence type="predicted"/>
<accession>A0A2N9IZY4</accession>